<dbReference type="AlphaFoldDB" id="A0A9X3AKY4"/>
<proteinExistence type="predicted"/>
<evidence type="ECO:0000259" key="2">
    <source>
        <dbReference type="Pfam" id="PF18754"/>
    </source>
</evidence>
<feature type="region of interest" description="Disordered" evidence="1">
    <location>
        <begin position="8"/>
        <end position="27"/>
    </location>
</feature>
<sequence>MKIVFSRKGFDSAAGGGPSPIVDDRPVSLPIPSTGASGTTWDDLGLGELVAQASRGRHAGSGDCHHDPMFLTGGTCLFGQCGAAQTHLANRGVGVGDTFVFFGLFRDGRAPPHHRIFGYLAVEEVLVVADLPDARREALVRQRHPHAIAPQAANDTIYAGRGRTAVCASPALRLTAHGEKPSTWRRPDWLKPGELSYHDDPARWLSGGRLRAASRGQEFVTDVGRRAPPRRWLEQVIETIERG</sequence>
<evidence type="ECO:0000256" key="1">
    <source>
        <dbReference type="SAM" id="MobiDB-lite"/>
    </source>
</evidence>
<dbReference type="InterPro" id="IPR041135">
    <property type="entry name" value="Nmad3"/>
</dbReference>
<evidence type="ECO:0000313" key="4">
    <source>
        <dbReference type="Proteomes" id="UP001142648"/>
    </source>
</evidence>
<protein>
    <recommendedName>
        <fullName evidence="2">Nucleotide modification associated domain-containing protein</fullName>
    </recommendedName>
</protein>
<name>A0A9X3AKY4_9SPHN</name>
<gene>
    <name evidence="3" type="ORF">N0B51_06070</name>
</gene>
<feature type="domain" description="Nucleotide modification associated" evidence="2">
    <location>
        <begin position="2"/>
        <end position="222"/>
    </location>
</feature>
<organism evidence="3 4">
    <name type="scientific">Tsuneonella litorea</name>
    <dbReference type="NCBI Taxonomy" id="2976475"/>
    <lineage>
        <taxon>Bacteria</taxon>
        <taxon>Pseudomonadati</taxon>
        <taxon>Pseudomonadota</taxon>
        <taxon>Alphaproteobacteria</taxon>
        <taxon>Sphingomonadales</taxon>
        <taxon>Erythrobacteraceae</taxon>
        <taxon>Tsuneonella</taxon>
    </lineage>
</organism>
<reference evidence="3" key="1">
    <citation type="submission" date="2022-09" db="EMBL/GenBank/DDBJ databases">
        <title>The genome sequence of Tsuneonella sp. YG55.</title>
        <authorList>
            <person name="Liu Y."/>
        </authorList>
    </citation>
    <scope>NUCLEOTIDE SEQUENCE</scope>
    <source>
        <strain evidence="3">YG55</strain>
    </source>
</reference>
<evidence type="ECO:0000313" key="3">
    <source>
        <dbReference type="EMBL" id="MCT2558543.1"/>
    </source>
</evidence>
<dbReference type="Pfam" id="PF18754">
    <property type="entry name" value="Nmad3"/>
    <property type="match status" value="1"/>
</dbReference>
<accession>A0A9X3AKY4</accession>
<dbReference type="RefSeq" id="WP_259961375.1">
    <property type="nucleotide sequence ID" value="NZ_JAOAMV010000002.1"/>
</dbReference>
<dbReference type="Proteomes" id="UP001142648">
    <property type="component" value="Unassembled WGS sequence"/>
</dbReference>
<dbReference type="EMBL" id="JAOAMV010000002">
    <property type="protein sequence ID" value="MCT2558543.1"/>
    <property type="molecule type" value="Genomic_DNA"/>
</dbReference>
<comment type="caution">
    <text evidence="3">The sequence shown here is derived from an EMBL/GenBank/DDBJ whole genome shotgun (WGS) entry which is preliminary data.</text>
</comment>
<keyword evidence="4" id="KW-1185">Reference proteome</keyword>